<sequence length="149" mass="16093">MAALSDGEVPGSIPVFSKNRGIMVNQSGSVVNLVIQNLEEYDSGNYVCHALLSPNLLLNQTLQVNVIKKKPACSSQMFMCPDGICIGKRFVCDGHQDCKNGEDESQGKCGRALILVKPSYAVVMADVYQKIGVVNNTMVISKMPTAQLL</sequence>
<evidence type="ECO:0000313" key="3">
    <source>
        <dbReference type="EMBL" id="CAD7443857.1"/>
    </source>
</evidence>
<evidence type="ECO:0000256" key="1">
    <source>
        <dbReference type="ARBA" id="ARBA00023157"/>
    </source>
</evidence>
<proteinExistence type="predicted"/>
<dbReference type="InterPro" id="IPR036055">
    <property type="entry name" value="LDL_receptor-like_sf"/>
</dbReference>
<dbReference type="PROSITE" id="PS50068">
    <property type="entry name" value="LDLRA_2"/>
    <property type="match status" value="1"/>
</dbReference>
<gene>
    <name evidence="3" type="ORF">TBIB3V08_LOCUS6254</name>
</gene>
<dbReference type="Gene3D" id="2.40.128.620">
    <property type="match status" value="1"/>
</dbReference>
<dbReference type="SUPFAM" id="SSF48726">
    <property type="entry name" value="Immunoglobulin"/>
    <property type="match status" value="1"/>
</dbReference>
<keyword evidence="1 2" id="KW-1015">Disulfide bond</keyword>
<protein>
    <submittedName>
        <fullName evidence="3">Uncharacterized protein</fullName>
    </submittedName>
</protein>
<dbReference type="InterPro" id="IPR023415">
    <property type="entry name" value="LDLR_class-A_CS"/>
</dbReference>
<organism evidence="3">
    <name type="scientific">Timema bartmani</name>
    <dbReference type="NCBI Taxonomy" id="61472"/>
    <lineage>
        <taxon>Eukaryota</taxon>
        <taxon>Metazoa</taxon>
        <taxon>Ecdysozoa</taxon>
        <taxon>Arthropoda</taxon>
        <taxon>Hexapoda</taxon>
        <taxon>Insecta</taxon>
        <taxon>Pterygota</taxon>
        <taxon>Neoptera</taxon>
        <taxon>Polyneoptera</taxon>
        <taxon>Phasmatodea</taxon>
        <taxon>Timematodea</taxon>
        <taxon>Timematoidea</taxon>
        <taxon>Timematidae</taxon>
        <taxon>Timema</taxon>
    </lineage>
</organism>
<dbReference type="SUPFAM" id="SSF57424">
    <property type="entry name" value="LDL receptor-like module"/>
    <property type="match status" value="1"/>
</dbReference>
<dbReference type="SMART" id="SM00192">
    <property type="entry name" value="LDLa"/>
    <property type="match status" value="1"/>
</dbReference>
<dbReference type="Pfam" id="PF00057">
    <property type="entry name" value="Ldl_recept_a"/>
    <property type="match status" value="1"/>
</dbReference>
<dbReference type="InterPro" id="IPR013783">
    <property type="entry name" value="Ig-like_fold"/>
</dbReference>
<dbReference type="AlphaFoldDB" id="A0A7R9I1E6"/>
<evidence type="ECO:0000256" key="2">
    <source>
        <dbReference type="PROSITE-ProRule" id="PRU00124"/>
    </source>
</evidence>
<accession>A0A7R9I1E6</accession>
<dbReference type="PROSITE" id="PS01209">
    <property type="entry name" value="LDLRA_1"/>
    <property type="match status" value="1"/>
</dbReference>
<reference evidence="3" key="1">
    <citation type="submission" date="2020-11" db="EMBL/GenBank/DDBJ databases">
        <authorList>
            <person name="Tran Van P."/>
        </authorList>
    </citation>
    <scope>NUCLEOTIDE SEQUENCE</scope>
</reference>
<feature type="disulfide bond" evidence="2">
    <location>
        <begin position="73"/>
        <end position="85"/>
    </location>
</feature>
<feature type="disulfide bond" evidence="2">
    <location>
        <begin position="80"/>
        <end position="98"/>
    </location>
</feature>
<comment type="caution">
    <text evidence="2">Lacks conserved residue(s) required for the propagation of feature annotation.</text>
</comment>
<dbReference type="InterPro" id="IPR002172">
    <property type="entry name" value="LDrepeatLR_classA_rpt"/>
</dbReference>
<dbReference type="CDD" id="cd00112">
    <property type="entry name" value="LDLa"/>
    <property type="match status" value="1"/>
</dbReference>
<dbReference type="InterPro" id="IPR036179">
    <property type="entry name" value="Ig-like_dom_sf"/>
</dbReference>
<dbReference type="Gene3D" id="2.60.40.10">
    <property type="entry name" value="Immunoglobulins"/>
    <property type="match status" value="1"/>
</dbReference>
<name>A0A7R9I1E6_9NEOP</name>
<dbReference type="EMBL" id="OD566366">
    <property type="protein sequence ID" value="CAD7443857.1"/>
    <property type="molecule type" value="Genomic_DNA"/>
</dbReference>